<feature type="domain" description="EamA" evidence="6">
    <location>
        <begin position="141"/>
        <end position="278"/>
    </location>
</feature>
<dbReference type="InterPro" id="IPR000620">
    <property type="entry name" value="EamA_dom"/>
</dbReference>
<gene>
    <name evidence="7" type="primary">eamA</name>
    <name evidence="7" type="ORF">KL86PLE_41053</name>
</gene>
<name>A0A212LI85_9HYPH</name>
<feature type="transmembrane region" description="Helical" evidence="5">
    <location>
        <begin position="33"/>
        <end position="51"/>
    </location>
</feature>
<sequence length="292" mass="30214">MPVRHIALAVLVTAIWGFNFVVIRLGLGSVPPLLLAALRFVVAALPALFLARPNVPISRMIAIGMTLFVGQFAFLFPAMKLGMPPGLASVTLQSQAFLTILFAAVALGERPKPRQLAGAGVAALGLLTIASTVGGDFTMVGLGLTIASAASWAIGNVLMRGAGKVDMLALMVWLSLVPPIPLFALSLGFEGWPAIVSGVTGMGLVGAGSVLYLALLATLVGFGLWGFLLKNHPASTVAPFSLLVPLFGTLSSWLVLGETFSPLRVAGMGLILLGLATIALPLPAFAKRRRAA</sequence>
<proteinExistence type="predicted"/>
<protein>
    <submittedName>
        <fullName evidence="7">Putative amino-acid metabolite efflux pump</fullName>
    </submittedName>
</protein>
<dbReference type="InterPro" id="IPR037185">
    <property type="entry name" value="EmrE-like"/>
</dbReference>
<dbReference type="Gene3D" id="1.10.3730.20">
    <property type="match status" value="1"/>
</dbReference>
<dbReference type="PANTHER" id="PTHR32322:SF9">
    <property type="entry name" value="AMINO-ACID METABOLITE EFFLUX PUMP-RELATED"/>
    <property type="match status" value="1"/>
</dbReference>
<reference evidence="7" key="1">
    <citation type="submission" date="2016-08" db="EMBL/GenBank/DDBJ databases">
        <authorList>
            <person name="Seilhamer J.J."/>
        </authorList>
    </citation>
    <scope>NUCLEOTIDE SEQUENCE</scope>
    <source>
        <strain evidence="7">86</strain>
    </source>
</reference>
<feature type="transmembrane region" description="Helical" evidence="5">
    <location>
        <begin position="116"/>
        <end position="133"/>
    </location>
</feature>
<dbReference type="InterPro" id="IPR050638">
    <property type="entry name" value="AA-Vitamin_Transporters"/>
</dbReference>
<evidence type="ECO:0000256" key="1">
    <source>
        <dbReference type="ARBA" id="ARBA00004141"/>
    </source>
</evidence>
<keyword evidence="3 5" id="KW-1133">Transmembrane helix</keyword>
<dbReference type="SUPFAM" id="SSF103481">
    <property type="entry name" value="Multidrug resistance efflux transporter EmrE"/>
    <property type="match status" value="2"/>
</dbReference>
<accession>A0A212LI85</accession>
<feature type="transmembrane region" description="Helical" evidence="5">
    <location>
        <begin position="236"/>
        <end position="256"/>
    </location>
</feature>
<feature type="transmembrane region" description="Helical" evidence="5">
    <location>
        <begin position="268"/>
        <end position="286"/>
    </location>
</feature>
<evidence type="ECO:0000259" key="6">
    <source>
        <dbReference type="Pfam" id="PF00892"/>
    </source>
</evidence>
<feature type="domain" description="EamA" evidence="6">
    <location>
        <begin position="6"/>
        <end position="129"/>
    </location>
</feature>
<dbReference type="PANTHER" id="PTHR32322">
    <property type="entry name" value="INNER MEMBRANE TRANSPORTER"/>
    <property type="match status" value="1"/>
</dbReference>
<dbReference type="AlphaFoldDB" id="A0A212LI85"/>
<feature type="transmembrane region" description="Helical" evidence="5">
    <location>
        <begin position="85"/>
        <end position="107"/>
    </location>
</feature>
<dbReference type="GO" id="GO:0016020">
    <property type="term" value="C:membrane"/>
    <property type="evidence" value="ECO:0007669"/>
    <property type="project" value="UniProtKB-SubCell"/>
</dbReference>
<organism evidence="7">
    <name type="scientific">uncultured Pleomorphomonas sp</name>
    <dbReference type="NCBI Taxonomy" id="442121"/>
    <lineage>
        <taxon>Bacteria</taxon>
        <taxon>Pseudomonadati</taxon>
        <taxon>Pseudomonadota</taxon>
        <taxon>Alphaproteobacteria</taxon>
        <taxon>Hyphomicrobiales</taxon>
        <taxon>Pleomorphomonadaceae</taxon>
        <taxon>Pleomorphomonas</taxon>
        <taxon>environmental samples</taxon>
    </lineage>
</organism>
<feature type="transmembrane region" description="Helical" evidence="5">
    <location>
        <begin position="209"/>
        <end position="229"/>
    </location>
</feature>
<keyword evidence="4 5" id="KW-0472">Membrane</keyword>
<evidence type="ECO:0000256" key="4">
    <source>
        <dbReference type="ARBA" id="ARBA00023136"/>
    </source>
</evidence>
<comment type="subcellular location">
    <subcellularLocation>
        <location evidence="1">Membrane</location>
        <topology evidence="1">Multi-pass membrane protein</topology>
    </subcellularLocation>
</comment>
<feature type="transmembrane region" description="Helical" evidence="5">
    <location>
        <begin position="139"/>
        <end position="158"/>
    </location>
</feature>
<feature type="transmembrane region" description="Helical" evidence="5">
    <location>
        <begin position="60"/>
        <end position="79"/>
    </location>
</feature>
<feature type="transmembrane region" description="Helical" evidence="5">
    <location>
        <begin position="7"/>
        <end position="27"/>
    </location>
</feature>
<evidence type="ECO:0000313" key="7">
    <source>
        <dbReference type="EMBL" id="SCM77248.1"/>
    </source>
</evidence>
<keyword evidence="2 5" id="KW-0812">Transmembrane</keyword>
<feature type="transmembrane region" description="Helical" evidence="5">
    <location>
        <begin position="170"/>
        <end position="189"/>
    </location>
</feature>
<dbReference type="RefSeq" id="WP_288197178.1">
    <property type="nucleotide sequence ID" value="NZ_LT608334.1"/>
</dbReference>
<evidence type="ECO:0000256" key="3">
    <source>
        <dbReference type="ARBA" id="ARBA00022989"/>
    </source>
</evidence>
<evidence type="ECO:0000256" key="2">
    <source>
        <dbReference type="ARBA" id="ARBA00022692"/>
    </source>
</evidence>
<evidence type="ECO:0000256" key="5">
    <source>
        <dbReference type="SAM" id="Phobius"/>
    </source>
</evidence>
<dbReference type="Pfam" id="PF00892">
    <property type="entry name" value="EamA"/>
    <property type="match status" value="2"/>
</dbReference>
<dbReference type="EMBL" id="FMJD01000008">
    <property type="protein sequence ID" value="SCM77248.1"/>
    <property type="molecule type" value="Genomic_DNA"/>
</dbReference>